<proteinExistence type="predicted"/>
<feature type="transmembrane region" description="Helical" evidence="2">
    <location>
        <begin position="25"/>
        <end position="46"/>
    </location>
</feature>
<dbReference type="PANTHER" id="PTHR14969">
    <property type="entry name" value="SPHINGOSINE-1-PHOSPHATE PHOSPHOHYDROLASE"/>
    <property type="match status" value="1"/>
</dbReference>
<dbReference type="PANTHER" id="PTHR14969:SF13">
    <property type="entry name" value="AT30094P"/>
    <property type="match status" value="1"/>
</dbReference>
<keyword evidence="2" id="KW-0472">Membrane</keyword>
<dbReference type="SUPFAM" id="SSF48317">
    <property type="entry name" value="Acid phosphatase/Vanadium-dependent haloperoxidase"/>
    <property type="match status" value="1"/>
</dbReference>
<evidence type="ECO:0000313" key="4">
    <source>
        <dbReference type="EMBL" id="GEN80163.1"/>
    </source>
</evidence>
<evidence type="ECO:0000256" key="1">
    <source>
        <dbReference type="SAM" id="MobiDB-lite"/>
    </source>
</evidence>
<evidence type="ECO:0000259" key="3">
    <source>
        <dbReference type="SMART" id="SM00014"/>
    </source>
</evidence>
<comment type="caution">
    <text evidence="4">The sequence shown here is derived from an EMBL/GenBank/DDBJ whole genome shotgun (WGS) entry which is preliminary data.</text>
</comment>
<feature type="transmembrane region" description="Helical" evidence="2">
    <location>
        <begin position="111"/>
        <end position="132"/>
    </location>
</feature>
<protein>
    <recommendedName>
        <fullName evidence="3">Phosphatidic acid phosphatase type 2/haloperoxidase domain-containing protein</fullName>
    </recommendedName>
</protein>
<evidence type="ECO:0000313" key="5">
    <source>
        <dbReference type="Proteomes" id="UP000321484"/>
    </source>
</evidence>
<evidence type="ECO:0000256" key="2">
    <source>
        <dbReference type="SAM" id="Phobius"/>
    </source>
</evidence>
<dbReference type="Proteomes" id="UP000321484">
    <property type="component" value="Unassembled WGS sequence"/>
</dbReference>
<feature type="domain" description="Phosphatidic acid phosphatase type 2/haloperoxidase" evidence="3">
    <location>
        <begin position="107"/>
        <end position="223"/>
    </location>
</feature>
<dbReference type="CDD" id="cd03392">
    <property type="entry name" value="PAP2_like_2"/>
    <property type="match status" value="1"/>
</dbReference>
<dbReference type="Gene3D" id="1.20.144.10">
    <property type="entry name" value="Phosphatidic acid phosphatase type 2/haloperoxidase"/>
    <property type="match status" value="1"/>
</dbReference>
<dbReference type="InterPro" id="IPR000326">
    <property type="entry name" value="PAP2/HPO"/>
</dbReference>
<dbReference type="SMART" id="SM00014">
    <property type="entry name" value="acidPPc"/>
    <property type="match status" value="1"/>
</dbReference>
<reference evidence="4 5" key="1">
    <citation type="submission" date="2019-07" db="EMBL/GenBank/DDBJ databases">
        <title>Whole genome shotgun sequence of Actinotalea fermentans NBRC 105374.</title>
        <authorList>
            <person name="Hosoyama A."/>
            <person name="Uohara A."/>
            <person name="Ohji S."/>
            <person name="Ichikawa N."/>
        </authorList>
    </citation>
    <scope>NUCLEOTIDE SEQUENCE [LARGE SCALE GENOMIC DNA]</scope>
    <source>
        <strain evidence="4 5">NBRC 105374</strain>
    </source>
</reference>
<dbReference type="OrthoDB" id="5289372at2"/>
<name>A0A511YY77_9CELL</name>
<dbReference type="Pfam" id="PF01569">
    <property type="entry name" value="PAP2"/>
    <property type="match status" value="1"/>
</dbReference>
<gene>
    <name evidence="4" type="ORF">AFE02nite_18970</name>
</gene>
<feature type="transmembrane region" description="Helical" evidence="2">
    <location>
        <begin position="208"/>
        <end position="227"/>
    </location>
</feature>
<keyword evidence="2" id="KW-0812">Transmembrane</keyword>
<keyword evidence="5" id="KW-1185">Reference proteome</keyword>
<accession>A0A511YY77</accession>
<feature type="transmembrane region" description="Helical" evidence="2">
    <location>
        <begin position="152"/>
        <end position="173"/>
    </location>
</feature>
<dbReference type="InterPro" id="IPR036938">
    <property type="entry name" value="PAP2/HPO_sf"/>
</dbReference>
<organism evidence="4 5">
    <name type="scientific">Actinotalea fermentans</name>
    <dbReference type="NCBI Taxonomy" id="43671"/>
    <lineage>
        <taxon>Bacteria</taxon>
        <taxon>Bacillati</taxon>
        <taxon>Actinomycetota</taxon>
        <taxon>Actinomycetes</taxon>
        <taxon>Micrococcales</taxon>
        <taxon>Cellulomonadaceae</taxon>
        <taxon>Actinotalea</taxon>
    </lineage>
</organism>
<sequence>MITPAGEAPPPADPPGHHPGRRHRLARAVTFAAALVLPVAALALLVRAKGSPLVTLDEAAIRAGTDLTRENPALRDALLAWQTAFQARWVNLVVALVCLGAWRRHGLRTRALWAFVTLLVAWNLGLLAKYVVQRARPVVDDAITLAPGYSFPSGHVTNAASAGLTLVILLWPLLGPRARVAVPTAVGAAVVVTGLDRVLLGAHYPTDVVAGVLLGSAMAGASYLGYLGRHPAAPGAHPASPAKEHR</sequence>
<feature type="transmembrane region" description="Helical" evidence="2">
    <location>
        <begin position="180"/>
        <end position="202"/>
    </location>
</feature>
<dbReference type="AlphaFoldDB" id="A0A511YY77"/>
<dbReference type="EMBL" id="BJYK01000005">
    <property type="protein sequence ID" value="GEN80163.1"/>
    <property type="molecule type" value="Genomic_DNA"/>
</dbReference>
<keyword evidence="2" id="KW-1133">Transmembrane helix</keyword>
<feature type="region of interest" description="Disordered" evidence="1">
    <location>
        <begin position="1"/>
        <end position="21"/>
    </location>
</feature>
<dbReference type="RefSeq" id="WP_146819540.1">
    <property type="nucleotide sequence ID" value="NZ_BJYK01000005.1"/>
</dbReference>